<accession>A0A0L0FG95</accession>
<name>A0A0L0FG95_9EUKA</name>
<dbReference type="GeneID" id="25912182"/>
<evidence type="ECO:0000256" key="1">
    <source>
        <dbReference type="SAM" id="MobiDB-lite"/>
    </source>
</evidence>
<dbReference type="RefSeq" id="XP_014149704.1">
    <property type="nucleotide sequence ID" value="XM_014294229.1"/>
</dbReference>
<sequence length="146" mass="16340">MSESSASAAWRRAVMLTELAEYLVGRNIYATETTLNPQSSAQKALRQAPMKLSMLDAEASDDDGQEWYADGDLDIQPFIQKLTQVNDRLQALKDAEQQEDSDQAARQRVHKRSRTTQQEQSRISQRDSGGDTTVTERQGSPQHSSP</sequence>
<feature type="compositionally biased region" description="Polar residues" evidence="1">
    <location>
        <begin position="130"/>
        <end position="146"/>
    </location>
</feature>
<dbReference type="Proteomes" id="UP000054560">
    <property type="component" value="Unassembled WGS sequence"/>
</dbReference>
<dbReference type="AlphaFoldDB" id="A0A0L0FG95"/>
<protein>
    <submittedName>
        <fullName evidence="2">Uncharacterized protein</fullName>
    </submittedName>
</protein>
<evidence type="ECO:0000313" key="3">
    <source>
        <dbReference type="Proteomes" id="UP000054560"/>
    </source>
</evidence>
<evidence type="ECO:0000313" key="2">
    <source>
        <dbReference type="EMBL" id="KNC75802.1"/>
    </source>
</evidence>
<keyword evidence="3" id="KW-1185">Reference proteome</keyword>
<gene>
    <name evidence="2" type="ORF">SARC_11678</name>
</gene>
<feature type="region of interest" description="Disordered" evidence="1">
    <location>
        <begin position="93"/>
        <end position="146"/>
    </location>
</feature>
<dbReference type="EMBL" id="KQ243414">
    <property type="protein sequence ID" value="KNC75802.1"/>
    <property type="molecule type" value="Genomic_DNA"/>
</dbReference>
<reference evidence="2 3" key="1">
    <citation type="submission" date="2011-02" db="EMBL/GenBank/DDBJ databases">
        <title>The Genome Sequence of Sphaeroforma arctica JP610.</title>
        <authorList>
            <consortium name="The Broad Institute Genome Sequencing Platform"/>
            <person name="Russ C."/>
            <person name="Cuomo C."/>
            <person name="Young S.K."/>
            <person name="Zeng Q."/>
            <person name="Gargeya S."/>
            <person name="Alvarado L."/>
            <person name="Berlin A."/>
            <person name="Chapman S.B."/>
            <person name="Chen Z."/>
            <person name="Freedman E."/>
            <person name="Gellesch M."/>
            <person name="Goldberg J."/>
            <person name="Griggs A."/>
            <person name="Gujja S."/>
            <person name="Heilman E."/>
            <person name="Heiman D."/>
            <person name="Howarth C."/>
            <person name="Mehta T."/>
            <person name="Neiman D."/>
            <person name="Pearson M."/>
            <person name="Roberts A."/>
            <person name="Saif S."/>
            <person name="Shea T."/>
            <person name="Shenoy N."/>
            <person name="Sisk P."/>
            <person name="Stolte C."/>
            <person name="Sykes S."/>
            <person name="White J."/>
            <person name="Yandava C."/>
            <person name="Burger G."/>
            <person name="Gray M.W."/>
            <person name="Holland P.W.H."/>
            <person name="King N."/>
            <person name="Lang F.B.F."/>
            <person name="Roger A.J."/>
            <person name="Ruiz-Trillo I."/>
            <person name="Haas B."/>
            <person name="Nusbaum C."/>
            <person name="Birren B."/>
        </authorList>
    </citation>
    <scope>NUCLEOTIDE SEQUENCE [LARGE SCALE GENOMIC DNA]</scope>
    <source>
        <strain evidence="2 3">JP610</strain>
    </source>
</reference>
<proteinExistence type="predicted"/>
<organism evidence="2 3">
    <name type="scientific">Sphaeroforma arctica JP610</name>
    <dbReference type="NCBI Taxonomy" id="667725"/>
    <lineage>
        <taxon>Eukaryota</taxon>
        <taxon>Ichthyosporea</taxon>
        <taxon>Ichthyophonida</taxon>
        <taxon>Sphaeroforma</taxon>
    </lineage>
</organism>